<feature type="transmembrane region" description="Helical" evidence="19">
    <location>
        <begin position="231"/>
        <end position="248"/>
    </location>
</feature>
<evidence type="ECO:0000256" key="14">
    <source>
        <dbReference type="ARBA" id="ARBA00023209"/>
    </source>
</evidence>
<protein>
    <recommendedName>
        <fullName evidence="3">Serine incorporator 5</fullName>
    </recommendedName>
</protein>
<evidence type="ECO:0000256" key="6">
    <source>
        <dbReference type="ARBA" id="ARBA00022588"/>
    </source>
</evidence>
<gene>
    <name evidence="20" type="primary">SERINC5</name>
</gene>
<keyword evidence="15" id="KW-1208">Phospholipid metabolism</keyword>
<comment type="similarity">
    <text evidence="2">Belongs to the TDE1 family.</text>
</comment>
<evidence type="ECO:0000256" key="15">
    <source>
        <dbReference type="ARBA" id="ARBA00023264"/>
    </source>
</evidence>
<evidence type="ECO:0000256" key="17">
    <source>
        <dbReference type="ARBA" id="ARBA00024615"/>
    </source>
</evidence>
<keyword evidence="6" id="KW-0399">Innate immunity</keyword>
<dbReference type="PANTHER" id="PTHR10383">
    <property type="entry name" value="SERINE INCORPORATOR"/>
    <property type="match status" value="1"/>
</dbReference>
<evidence type="ECO:0000256" key="1">
    <source>
        <dbReference type="ARBA" id="ARBA00004651"/>
    </source>
</evidence>
<keyword evidence="12 19" id="KW-0472">Membrane</keyword>
<feature type="transmembrane region" description="Helical" evidence="19">
    <location>
        <begin position="260"/>
        <end position="279"/>
    </location>
</feature>
<evidence type="ECO:0000256" key="18">
    <source>
        <dbReference type="ARBA" id="ARBA00024631"/>
    </source>
</evidence>
<feature type="transmembrane region" description="Helical" evidence="19">
    <location>
        <begin position="124"/>
        <end position="144"/>
    </location>
</feature>
<keyword evidence="13" id="KW-0325">Glycoprotein</keyword>
<feature type="transmembrane region" description="Helical" evidence="19">
    <location>
        <begin position="194"/>
        <end position="219"/>
    </location>
</feature>
<reference evidence="20" key="1">
    <citation type="submission" date="2025-08" db="UniProtKB">
        <authorList>
            <consortium name="Ensembl"/>
        </authorList>
    </citation>
    <scope>IDENTIFICATION</scope>
</reference>
<evidence type="ECO:0000256" key="12">
    <source>
        <dbReference type="ARBA" id="ARBA00023136"/>
    </source>
</evidence>
<keyword evidence="7 19" id="KW-0812">Transmembrane</keyword>
<keyword evidence="4" id="KW-1003">Cell membrane</keyword>
<comment type="catalytic activity">
    <reaction evidence="17">
        <text>a 1,2-diacyl-sn-glycero-3-phosphoethanolamine(in) = a 1,2-diacyl-sn-glycero-3-phosphoethanolamine(out)</text>
        <dbReference type="Rhea" id="RHEA:38895"/>
        <dbReference type="ChEBI" id="CHEBI:64612"/>
    </reaction>
</comment>
<dbReference type="Proteomes" id="UP000694569">
    <property type="component" value="Unplaced"/>
</dbReference>
<dbReference type="GO" id="GO:0051607">
    <property type="term" value="P:defense response to virus"/>
    <property type="evidence" value="ECO:0007669"/>
    <property type="project" value="UniProtKB-KW"/>
</dbReference>
<evidence type="ECO:0000256" key="9">
    <source>
        <dbReference type="ARBA" id="ARBA00022989"/>
    </source>
</evidence>
<feature type="transmembrane region" description="Helical" evidence="19">
    <location>
        <begin position="433"/>
        <end position="454"/>
    </location>
</feature>
<proteinExistence type="inferred from homology"/>
<evidence type="ECO:0000256" key="10">
    <source>
        <dbReference type="ARBA" id="ARBA00023098"/>
    </source>
</evidence>
<dbReference type="GeneTree" id="ENSGT01030000234623"/>
<dbReference type="GO" id="GO:0045087">
    <property type="term" value="P:innate immune response"/>
    <property type="evidence" value="ECO:0007669"/>
    <property type="project" value="UniProtKB-KW"/>
</dbReference>
<accession>A0A8C5M1U1</accession>
<name>A0A8C5M1U1_9ANUR</name>
<evidence type="ECO:0000256" key="3">
    <source>
        <dbReference type="ARBA" id="ARBA00021252"/>
    </source>
</evidence>
<sequence>MSVGCCCRQVACCCGTAACALCCSCCPRIKQSTSTRIMYAIFFILVTIICATMMSPTVAQLMKDNIPYYKDFCEHIQAGKSCEKLVGWSAVYKVCFGMASFFFLLAVFTINIKNSRCCRAYVHNGFWFFKFLILIAMCAGAFFIPDQETFLNVCRYVAAVCAFLFLLIQLRLLVEFAHKWNKNWTSAKVRKTLWSGALAIVTLVLYSLAVGALTLLAFFYTHPEGCLLNKILLGVNGSLCLLVTLVAFSPCVQKQQPQSGLLQSAIISCYVMYLTFSSLSSKPPETMLDDTGKNITICVPSFSKDINQDGQLVSILGAIILFACILYSCLTSTTRSSSDALMGRYSPPETEVARCCFCFASNEEDGLDERVVKKGGQHVACDEEYNTVYSYWYFHSVFFLGTFYMMMTVTNWFHYNYAEIEKLFTGSWSPFWIKMASCWVCILLYLCTLLYPVCRNSRKGLVV</sequence>
<evidence type="ECO:0000256" key="7">
    <source>
        <dbReference type="ARBA" id="ARBA00022692"/>
    </source>
</evidence>
<keyword evidence="10" id="KW-0443">Lipid metabolism</keyword>
<reference evidence="20" key="2">
    <citation type="submission" date="2025-09" db="UniProtKB">
        <authorList>
            <consortium name="Ensembl"/>
        </authorList>
    </citation>
    <scope>IDENTIFICATION</scope>
</reference>
<organism evidence="20 21">
    <name type="scientific">Leptobrachium leishanense</name>
    <name type="common">Leishan spiny toad</name>
    <dbReference type="NCBI Taxonomy" id="445787"/>
    <lineage>
        <taxon>Eukaryota</taxon>
        <taxon>Metazoa</taxon>
        <taxon>Chordata</taxon>
        <taxon>Craniata</taxon>
        <taxon>Vertebrata</taxon>
        <taxon>Euteleostomi</taxon>
        <taxon>Amphibia</taxon>
        <taxon>Batrachia</taxon>
        <taxon>Anura</taxon>
        <taxon>Pelobatoidea</taxon>
        <taxon>Megophryidae</taxon>
        <taxon>Leptobrachium</taxon>
    </lineage>
</organism>
<evidence type="ECO:0000256" key="19">
    <source>
        <dbReference type="SAM" id="Phobius"/>
    </source>
</evidence>
<feature type="transmembrane region" description="Helical" evidence="19">
    <location>
        <begin position="37"/>
        <end position="59"/>
    </location>
</feature>
<evidence type="ECO:0000256" key="2">
    <source>
        <dbReference type="ARBA" id="ARBA00006665"/>
    </source>
</evidence>
<dbReference type="AlphaFoldDB" id="A0A8C5M1U1"/>
<comment type="catalytic activity">
    <reaction evidence="16">
        <text>a 1,2-diacyl-sn-glycero-3-phospho-L-serine(in) = a 1,2-diacyl-sn-glycero-3-phospho-L-serine(out)</text>
        <dbReference type="Rhea" id="RHEA:38663"/>
        <dbReference type="ChEBI" id="CHEBI:57262"/>
    </reaction>
</comment>
<feature type="transmembrane region" description="Helical" evidence="19">
    <location>
        <begin position="392"/>
        <end position="413"/>
    </location>
</feature>
<evidence type="ECO:0000256" key="16">
    <source>
        <dbReference type="ARBA" id="ARBA00024479"/>
    </source>
</evidence>
<evidence type="ECO:0000256" key="8">
    <source>
        <dbReference type="ARBA" id="ARBA00022859"/>
    </source>
</evidence>
<keyword evidence="11" id="KW-0051">Antiviral defense</keyword>
<keyword evidence="8" id="KW-0391">Immunity</keyword>
<feature type="transmembrane region" description="Helical" evidence="19">
    <location>
        <begin position="156"/>
        <end position="174"/>
    </location>
</feature>
<keyword evidence="14" id="KW-0594">Phospholipid biosynthesis</keyword>
<comment type="subcellular location">
    <subcellularLocation>
        <location evidence="1">Cell membrane</location>
        <topology evidence="1">Multi-pass membrane protein</topology>
    </subcellularLocation>
</comment>
<evidence type="ECO:0000256" key="5">
    <source>
        <dbReference type="ARBA" id="ARBA00022516"/>
    </source>
</evidence>
<dbReference type="GO" id="GO:0008654">
    <property type="term" value="P:phospholipid biosynthetic process"/>
    <property type="evidence" value="ECO:0007669"/>
    <property type="project" value="UniProtKB-KW"/>
</dbReference>
<evidence type="ECO:0000313" key="20">
    <source>
        <dbReference type="Ensembl" id="ENSLLEP00000006566.1"/>
    </source>
</evidence>
<feature type="transmembrane region" description="Helical" evidence="19">
    <location>
        <begin position="312"/>
        <end position="330"/>
    </location>
</feature>
<dbReference type="OrthoDB" id="5963193at2759"/>
<evidence type="ECO:0000313" key="21">
    <source>
        <dbReference type="Proteomes" id="UP000694569"/>
    </source>
</evidence>
<dbReference type="GO" id="GO:0005886">
    <property type="term" value="C:plasma membrane"/>
    <property type="evidence" value="ECO:0007669"/>
    <property type="project" value="UniProtKB-SubCell"/>
</dbReference>
<dbReference type="Pfam" id="PF03348">
    <property type="entry name" value="Serinc"/>
    <property type="match status" value="1"/>
</dbReference>
<evidence type="ECO:0000256" key="11">
    <source>
        <dbReference type="ARBA" id="ARBA00023118"/>
    </source>
</evidence>
<feature type="transmembrane region" description="Helical" evidence="19">
    <location>
        <begin position="90"/>
        <end position="112"/>
    </location>
</feature>
<keyword evidence="21" id="KW-1185">Reference proteome</keyword>
<keyword evidence="9 19" id="KW-1133">Transmembrane helix</keyword>
<comment type="catalytic activity">
    <reaction evidence="18">
        <text>a 1,2-diacyl-sn-glycero-3-phosphocholine(in) = a 1,2-diacyl-sn-glycero-3-phosphocholine(out)</text>
        <dbReference type="Rhea" id="RHEA:38571"/>
        <dbReference type="ChEBI" id="CHEBI:57643"/>
    </reaction>
</comment>
<keyword evidence="5" id="KW-0444">Lipid biosynthesis</keyword>
<dbReference type="PANTHER" id="PTHR10383:SF16">
    <property type="entry name" value="SERINE INCORPORATOR 5"/>
    <property type="match status" value="1"/>
</dbReference>
<evidence type="ECO:0000256" key="4">
    <source>
        <dbReference type="ARBA" id="ARBA00022475"/>
    </source>
</evidence>
<evidence type="ECO:0000256" key="13">
    <source>
        <dbReference type="ARBA" id="ARBA00023180"/>
    </source>
</evidence>
<dbReference type="InterPro" id="IPR005016">
    <property type="entry name" value="TDE1/TMS"/>
</dbReference>
<dbReference type="Ensembl" id="ENSLLET00000006838.1">
    <property type="protein sequence ID" value="ENSLLEP00000006566.1"/>
    <property type="gene ID" value="ENSLLEG00000004144.1"/>
</dbReference>